<organism evidence="2 3">
    <name type="scientific">Lepidopterella palustris CBS 459.81</name>
    <dbReference type="NCBI Taxonomy" id="1314670"/>
    <lineage>
        <taxon>Eukaryota</taxon>
        <taxon>Fungi</taxon>
        <taxon>Dikarya</taxon>
        <taxon>Ascomycota</taxon>
        <taxon>Pezizomycotina</taxon>
        <taxon>Dothideomycetes</taxon>
        <taxon>Pleosporomycetidae</taxon>
        <taxon>Mytilinidiales</taxon>
        <taxon>Argynnaceae</taxon>
        <taxon>Lepidopterella</taxon>
    </lineage>
</organism>
<reference evidence="2 3" key="1">
    <citation type="journal article" date="2016" name="Nat. Commun.">
        <title>Ectomycorrhizal ecology is imprinted in the genome of the dominant symbiotic fungus Cenococcum geophilum.</title>
        <authorList>
            <consortium name="DOE Joint Genome Institute"/>
            <person name="Peter M."/>
            <person name="Kohler A."/>
            <person name="Ohm R.A."/>
            <person name="Kuo A."/>
            <person name="Krutzmann J."/>
            <person name="Morin E."/>
            <person name="Arend M."/>
            <person name="Barry K.W."/>
            <person name="Binder M."/>
            <person name="Choi C."/>
            <person name="Clum A."/>
            <person name="Copeland A."/>
            <person name="Grisel N."/>
            <person name="Haridas S."/>
            <person name="Kipfer T."/>
            <person name="LaButti K."/>
            <person name="Lindquist E."/>
            <person name="Lipzen A."/>
            <person name="Maire R."/>
            <person name="Meier B."/>
            <person name="Mihaltcheva S."/>
            <person name="Molinier V."/>
            <person name="Murat C."/>
            <person name="Poggeler S."/>
            <person name="Quandt C.A."/>
            <person name="Sperisen C."/>
            <person name="Tritt A."/>
            <person name="Tisserant E."/>
            <person name="Crous P.W."/>
            <person name="Henrissat B."/>
            <person name="Nehls U."/>
            <person name="Egli S."/>
            <person name="Spatafora J.W."/>
            <person name="Grigoriev I.V."/>
            <person name="Martin F.M."/>
        </authorList>
    </citation>
    <scope>NUCLEOTIDE SEQUENCE [LARGE SCALE GENOMIC DNA]</scope>
    <source>
        <strain evidence="2 3">CBS 459.81</strain>
    </source>
</reference>
<keyword evidence="3" id="KW-1185">Reference proteome</keyword>
<dbReference type="EMBL" id="KV744931">
    <property type="protein sequence ID" value="OCK81176.1"/>
    <property type="molecule type" value="Genomic_DNA"/>
</dbReference>
<feature type="region of interest" description="Disordered" evidence="1">
    <location>
        <begin position="1"/>
        <end position="80"/>
    </location>
</feature>
<proteinExistence type="predicted"/>
<accession>A0A8E2ECD8</accession>
<evidence type="ECO:0000256" key="1">
    <source>
        <dbReference type="SAM" id="MobiDB-lite"/>
    </source>
</evidence>
<sequence length="211" mass="23747">MTHSASSNKSQDELSGDLFPSSDDTAACPASSNEPPHGSANNFITKPDQMKALPTMTYSEESDDTITDPESSNESSDVFPDSIDLASLEKWALTLVKKSELEGSEESVWWEGEEEKLGWDDEEEDSDDVKYECACRRHLDWQAAKLEQTRLEVEARQAEFGEMTKMINAGTLHAWLDEQMEIRWGGHVWGSEPVRQQKRRESDPGWMGVGE</sequence>
<dbReference type="AlphaFoldDB" id="A0A8E2ECD8"/>
<feature type="compositionally biased region" description="Polar residues" evidence="1">
    <location>
        <begin position="30"/>
        <end position="44"/>
    </location>
</feature>
<gene>
    <name evidence="2" type="ORF">K432DRAFT_392413</name>
</gene>
<feature type="region of interest" description="Disordered" evidence="1">
    <location>
        <begin position="104"/>
        <end position="125"/>
    </location>
</feature>
<protein>
    <submittedName>
        <fullName evidence="2">Uncharacterized protein</fullName>
    </submittedName>
</protein>
<name>A0A8E2ECD8_9PEZI</name>
<evidence type="ECO:0000313" key="2">
    <source>
        <dbReference type="EMBL" id="OCK81176.1"/>
    </source>
</evidence>
<evidence type="ECO:0000313" key="3">
    <source>
        <dbReference type="Proteomes" id="UP000250266"/>
    </source>
</evidence>
<dbReference type="Proteomes" id="UP000250266">
    <property type="component" value="Unassembled WGS sequence"/>
</dbReference>